<reference evidence="2" key="1">
    <citation type="submission" date="2024-04" db="EMBL/GenBank/DDBJ databases">
        <authorList>
            <consortium name="Molecular Ecology Group"/>
        </authorList>
    </citation>
    <scope>NUCLEOTIDE SEQUENCE</scope>
</reference>
<dbReference type="AlphaFoldDB" id="A0AAV2NHX5"/>
<accession>A0AAV2NHX5</accession>
<dbReference type="Proteomes" id="UP001497644">
    <property type="component" value="Chromosome 14"/>
</dbReference>
<gene>
    <name evidence="2" type="ORF">LPLAT_LOCUS4520</name>
</gene>
<feature type="compositionally biased region" description="Basic and acidic residues" evidence="1">
    <location>
        <begin position="61"/>
        <end position="75"/>
    </location>
</feature>
<proteinExistence type="predicted"/>
<name>A0AAV2NHX5_9HYME</name>
<feature type="compositionally biased region" description="Basic residues" evidence="1">
    <location>
        <begin position="76"/>
        <end position="86"/>
    </location>
</feature>
<sequence>MKCIYARHRHVGKDRRLRAVLFGVVCVSVNEADVDKWRVSPRETRAQAIFRALGATAEIGKRREDDEGGRKEGERRRRRRRRRRSSSQKAAPLVVRVIDDRENMRARKKDPPLAASLSYAESCQLGDCHAETVPVAATIFRSPNPSDSTASQRETDFTETMLSVFNPSVNA</sequence>
<evidence type="ECO:0000313" key="3">
    <source>
        <dbReference type="Proteomes" id="UP001497644"/>
    </source>
</evidence>
<dbReference type="EMBL" id="OZ034837">
    <property type="protein sequence ID" value="CAL1678736.1"/>
    <property type="molecule type" value="Genomic_DNA"/>
</dbReference>
<organism evidence="2 3">
    <name type="scientific">Lasius platythorax</name>
    <dbReference type="NCBI Taxonomy" id="488582"/>
    <lineage>
        <taxon>Eukaryota</taxon>
        <taxon>Metazoa</taxon>
        <taxon>Ecdysozoa</taxon>
        <taxon>Arthropoda</taxon>
        <taxon>Hexapoda</taxon>
        <taxon>Insecta</taxon>
        <taxon>Pterygota</taxon>
        <taxon>Neoptera</taxon>
        <taxon>Endopterygota</taxon>
        <taxon>Hymenoptera</taxon>
        <taxon>Apocrita</taxon>
        <taxon>Aculeata</taxon>
        <taxon>Formicoidea</taxon>
        <taxon>Formicidae</taxon>
        <taxon>Formicinae</taxon>
        <taxon>Lasius</taxon>
        <taxon>Lasius</taxon>
    </lineage>
</organism>
<evidence type="ECO:0000313" key="2">
    <source>
        <dbReference type="EMBL" id="CAL1678736.1"/>
    </source>
</evidence>
<keyword evidence="3" id="KW-1185">Reference proteome</keyword>
<evidence type="ECO:0000256" key="1">
    <source>
        <dbReference type="SAM" id="MobiDB-lite"/>
    </source>
</evidence>
<protein>
    <submittedName>
        <fullName evidence="2">Uncharacterized protein</fullName>
    </submittedName>
</protein>
<feature type="region of interest" description="Disordered" evidence="1">
    <location>
        <begin position="61"/>
        <end position="93"/>
    </location>
</feature>